<evidence type="ECO:0000313" key="8">
    <source>
        <dbReference type="Proteomes" id="UP000032180"/>
    </source>
</evidence>
<feature type="domain" description="Tryptophan synthase beta chain-like PALP" evidence="6">
    <location>
        <begin position="337"/>
        <end position="623"/>
    </location>
</feature>
<dbReference type="Gene3D" id="3.40.50.1100">
    <property type="match status" value="4"/>
</dbReference>
<evidence type="ECO:0000259" key="6">
    <source>
        <dbReference type="Pfam" id="PF00291"/>
    </source>
</evidence>
<evidence type="ECO:0000256" key="2">
    <source>
        <dbReference type="ARBA" id="ARBA00007103"/>
    </source>
</evidence>
<dbReference type="HOGENOM" id="CLU_021018_3_0_1"/>
<keyword evidence="3 4" id="KW-0663">Pyridoxal phosphate</keyword>
<dbReference type="PANTHER" id="PTHR10314">
    <property type="entry name" value="CYSTATHIONINE BETA-SYNTHASE"/>
    <property type="match status" value="1"/>
</dbReference>
<dbReference type="FunFam" id="3.40.50.1100:FF:000043">
    <property type="entry name" value="Cysteine synthase, chloroplastic/chromoplastic"/>
    <property type="match status" value="2"/>
</dbReference>
<evidence type="ECO:0000256" key="1">
    <source>
        <dbReference type="ARBA" id="ARBA00001933"/>
    </source>
</evidence>
<dbReference type="InterPro" id="IPR036052">
    <property type="entry name" value="TrpB-like_PALP_sf"/>
</dbReference>
<dbReference type="SUPFAM" id="SSF53686">
    <property type="entry name" value="Tryptophan synthase beta subunit-like PLP-dependent enzymes"/>
    <property type="match status" value="2"/>
</dbReference>
<feature type="modified residue" description="N6-(pyridoxal phosphate)lysine" evidence="5">
    <location>
        <position position="72"/>
    </location>
</feature>
<evidence type="ECO:0000256" key="3">
    <source>
        <dbReference type="ARBA" id="ARBA00022898"/>
    </source>
</evidence>
<dbReference type="CDD" id="cd01561">
    <property type="entry name" value="CBS_like"/>
    <property type="match status" value="2"/>
</dbReference>
<reference evidence="7" key="3">
    <citation type="submission" date="2015-04" db="UniProtKB">
        <authorList>
            <consortium name="EnsemblPlants"/>
        </authorList>
    </citation>
    <scope>IDENTIFICATION</scope>
</reference>
<dbReference type="InterPro" id="IPR005856">
    <property type="entry name" value="Cys_synth"/>
</dbReference>
<dbReference type="EnsemblPlants" id="LPERR06G03130.1">
    <property type="protein sequence ID" value="LPERR06G03130.1"/>
    <property type="gene ID" value="LPERR06G03130"/>
</dbReference>
<dbReference type="InterPro" id="IPR005859">
    <property type="entry name" value="CysK"/>
</dbReference>
<feature type="binding site" evidence="4">
    <location>
        <begin position="207"/>
        <end position="211"/>
    </location>
    <ligand>
        <name>pyridoxal 5'-phosphate</name>
        <dbReference type="ChEBI" id="CHEBI:597326"/>
    </ligand>
</feature>
<dbReference type="Gramene" id="LPERR06G03130.1">
    <property type="protein sequence ID" value="LPERR06G03130.1"/>
    <property type="gene ID" value="LPERR06G03130"/>
</dbReference>
<organism evidence="7 8">
    <name type="scientific">Leersia perrieri</name>
    <dbReference type="NCBI Taxonomy" id="77586"/>
    <lineage>
        <taxon>Eukaryota</taxon>
        <taxon>Viridiplantae</taxon>
        <taxon>Streptophyta</taxon>
        <taxon>Embryophyta</taxon>
        <taxon>Tracheophyta</taxon>
        <taxon>Spermatophyta</taxon>
        <taxon>Magnoliopsida</taxon>
        <taxon>Liliopsida</taxon>
        <taxon>Poales</taxon>
        <taxon>Poaceae</taxon>
        <taxon>BOP clade</taxon>
        <taxon>Oryzoideae</taxon>
        <taxon>Oryzeae</taxon>
        <taxon>Oryzinae</taxon>
        <taxon>Leersia</taxon>
    </lineage>
</organism>
<dbReference type="InterPro" id="IPR050214">
    <property type="entry name" value="Cys_Synth/Cystath_Beta-Synth"/>
</dbReference>
<dbReference type="GO" id="GO:0004124">
    <property type="term" value="F:cysteine synthase activity"/>
    <property type="evidence" value="ECO:0007669"/>
    <property type="project" value="InterPro"/>
</dbReference>
<feature type="domain" description="Tryptophan synthase beta chain-like PALP" evidence="6">
    <location>
        <begin position="33"/>
        <end position="322"/>
    </location>
</feature>
<dbReference type="Proteomes" id="UP000032180">
    <property type="component" value="Chromosome 6"/>
</dbReference>
<evidence type="ECO:0000256" key="5">
    <source>
        <dbReference type="PIRSR" id="PIRSR605856-51"/>
    </source>
</evidence>
<dbReference type="InterPro" id="IPR001926">
    <property type="entry name" value="TrpB-like_PALP"/>
</dbReference>
<name>A0A0D9WLY8_9ORYZ</name>
<comment type="similarity">
    <text evidence="2">Belongs to the cysteine synthase/cystathionine beta-synthase family.</text>
</comment>
<evidence type="ECO:0000313" key="7">
    <source>
        <dbReference type="EnsemblPlants" id="LPERR06G03130.1"/>
    </source>
</evidence>
<dbReference type="FunFam" id="3.40.50.1100:FF:000118">
    <property type="entry name" value="Related to CYS4-cystathionine beta-synthase"/>
    <property type="match status" value="2"/>
</dbReference>
<proteinExistence type="inferred from homology"/>
<accession>A0A0D9WLY8</accession>
<dbReference type="eggNOG" id="KOG1252">
    <property type="taxonomic scope" value="Eukaryota"/>
</dbReference>
<sequence length="647" mass="69337">MEAEGVGRRGLPSLLGSSCSEGGIGQEHIASDVTQLIGWTPLVELKRIANKDGVDARIVGKVEAYQPLCSVKDRSALRMIEDAEEKGLISPGVTTLVEPTSGNLGLGLMLVALSKGYKFIAVMPGQYSLDKQILLRYMGVEVFLTDPTLGFQGLVDKVEQLKKELPNVHILDQISNPANQDAHMRWTGPEIWKDTAGKVDIFVTGSGSGGTVSGVGKYLKMQNPSVKIICVEPEESPVISGGEPGKHKIQGIGPGFKPAVLDTSVIDEVVTVNTEEAMVNARRLAMEEGLLMGISSGANLAACLKVASKEENKGKMIVTMFPSGGERYMNSDLFAALIGWTPLVELKRIANKDGVDARIVGKVEAYQPLCSVKDRSALRMIEDAEEKGLISPGVTTLVEPTSGNLGLGLILVALSKGYKFIAVMPGQYSLDKQILLRYMGVEVFLTDPILGFQGLVDKVEQLKKELPYVHVLDQFSNPANQDAHMRWTGPEIWKDTAGKVDIFVTGSGSGGTVSGVGKYLKMQNPAVKIICVEPAESPVISGGEPGKHKIQGIGPGFKPAVLDTSVIDEVVTVNTEEAMVNARRLAMEEGLLMGISSGANLAACLKVASKEENKGKMIVTMFPSGGERYMNSDLFAAVREECIAMTY</sequence>
<evidence type="ECO:0000256" key="4">
    <source>
        <dbReference type="PIRSR" id="PIRSR605856-50"/>
    </source>
</evidence>
<dbReference type="STRING" id="77586.A0A0D9WLY8"/>
<comment type="cofactor">
    <cofactor evidence="1 4">
        <name>pyridoxal 5'-phosphate</name>
        <dbReference type="ChEBI" id="CHEBI:597326"/>
    </cofactor>
</comment>
<feature type="binding site" evidence="4">
    <location>
        <position position="103"/>
    </location>
    <ligand>
        <name>pyridoxal 5'-phosphate</name>
        <dbReference type="ChEBI" id="CHEBI:597326"/>
    </ligand>
</feature>
<feature type="binding site" evidence="4">
    <location>
        <position position="295"/>
    </location>
    <ligand>
        <name>pyridoxal 5'-phosphate</name>
        <dbReference type="ChEBI" id="CHEBI:597326"/>
    </ligand>
</feature>
<reference evidence="8" key="2">
    <citation type="submission" date="2013-12" db="EMBL/GenBank/DDBJ databases">
        <authorList>
            <person name="Yu Y."/>
            <person name="Lee S."/>
            <person name="de Baynast K."/>
            <person name="Wissotski M."/>
            <person name="Liu L."/>
            <person name="Talag J."/>
            <person name="Goicoechea J."/>
            <person name="Angelova A."/>
            <person name="Jetty R."/>
            <person name="Kudrna D."/>
            <person name="Golser W."/>
            <person name="Rivera L."/>
            <person name="Zhang J."/>
            <person name="Wing R."/>
        </authorList>
    </citation>
    <scope>NUCLEOTIDE SEQUENCE</scope>
</reference>
<protein>
    <recommendedName>
        <fullName evidence="6">Tryptophan synthase beta chain-like PALP domain-containing protein</fullName>
    </recommendedName>
</protein>
<dbReference type="Pfam" id="PF00291">
    <property type="entry name" value="PALP"/>
    <property type="match status" value="2"/>
</dbReference>
<reference evidence="7 8" key="1">
    <citation type="submission" date="2012-08" db="EMBL/GenBank/DDBJ databases">
        <title>Oryza genome evolution.</title>
        <authorList>
            <person name="Wing R.A."/>
        </authorList>
    </citation>
    <scope>NUCLEOTIDE SEQUENCE</scope>
</reference>
<dbReference type="GO" id="GO:0006535">
    <property type="term" value="P:cysteine biosynthetic process from serine"/>
    <property type="evidence" value="ECO:0007669"/>
    <property type="project" value="InterPro"/>
</dbReference>
<dbReference type="AlphaFoldDB" id="A0A0D9WLY8"/>
<dbReference type="NCBIfam" id="TIGR01139">
    <property type="entry name" value="cysK"/>
    <property type="match status" value="2"/>
</dbReference>
<dbReference type="NCBIfam" id="TIGR01136">
    <property type="entry name" value="cysKM"/>
    <property type="match status" value="2"/>
</dbReference>
<keyword evidence="8" id="KW-1185">Reference proteome</keyword>